<proteinExistence type="predicted"/>
<protein>
    <submittedName>
        <fullName evidence="1">Uncharacterized protein</fullName>
    </submittedName>
</protein>
<accession>A0ABP4SC99</accession>
<gene>
    <name evidence="1" type="ORF">GCM10009807_12210</name>
</gene>
<reference evidence="2" key="1">
    <citation type="journal article" date="2019" name="Int. J. Syst. Evol. Microbiol.">
        <title>The Global Catalogue of Microorganisms (GCM) 10K type strain sequencing project: providing services to taxonomists for standard genome sequencing and annotation.</title>
        <authorList>
            <consortium name="The Broad Institute Genomics Platform"/>
            <consortium name="The Broad Institute Genome Sequencing Center for Infectious Disease"/>
            <person name="Wu L."/>
            <person name="Ma J."/>
        </authorList>
    </citation>
    <scope>NUCLEOTIDE SEQUENCE [LARGE SCALE GENOMIC DNA]</scope>
    <source>
        <strain evidence="2">JCM 15575</strain>
    </source>
</reference>
<evidence type="ECO:0000313" key="1">
    <source>
        <dbReference type="EMBL" id="GAA1669633.1"/>
    </source>
</evidence>
<dbReference type="EMBL" id="BAAAPK010000001">
    <property type="protein sequence ID" value="GAA1669633.1"/>
    <property type="molecule type" value="Genomic_DNA"/>
</dbReference>
<organism evidence="1 2">
    <name type="scientific">Microbacterium lacus</name>
    <dbReference type="NCBI Taxonomy" id="415217"/>
    <lineage>
        <taxon>Bacteria</taxon>
        <taxon>Bacillati</taxon>
        <taxon>Actinomycetota</taxon>
        <taxon>Actinomycetes</taxon>
        <taxon>Micrococcales</taxon>
        <taxon>Microbacteriaceae</taxon>
        <taxon>Microbacterium</taxon>
    </lineage>
</organism>
<dbReference type="Proteomes" id="UP001500596">
    <property type="component" value="Unassembled WGS sequence"/>
</dbReference>
<dbReference type="RefSeq" id="WP_344052654.1">
    <property type="nucleotide sequence ID" value="NZ_BAAAPK010000001.1"/>
</dbReference>
<name>A0ABP4SC99_9MICO</name>
<comment type="caution">
    <text evidence="1">The sequence shown here is derived from an EMBL/GenBank/DDBJ whole genome shotgun (WGS) entry which is preliminary data.</text>
</comment>
<keyword evidence="2" id="KW-1185">Reference proteome</keyword>
<evidence type="ECO:0000313" key="2">
    <source>
        <dbReference type="Proteomes" id="UP001500596"/>
    </source>
</evidence>
<sequence length="53" mass="5843">MASIKKVNSHLDAARHQIESLQRQQLNPEIVAALANLHAALDELASIVRSDRV</sequence>